<dbReference type="GeneID" id="51372894"/>
<evidence type="ECO:0000313" key="3">
    <source>
        <dbReference type="Proteomes" id="UP000326453"/>
    </source>
</evidence>
<evidence type="ECO:0000313" key="2">
    <source>
        <dbReference type="EMBL" id="QFG38322.1"/>
    </source>
</evidence>
<sequence>MEDLERQGFVMTLDRVHKWAQQGSIAARYHQAIVNAASWRLLPVTASAIAMLHHAPDRSGHDGSVNSQPAATAAQPQEHPHVPDLQSSGSETI</sequence>
<feature type="region of interest" description="Disordered" evidence="1">
    <location>
        <begin position="55"/>
        <end position="93"/>
    </location>
</feature>
<dbReference type="Proteomes" id="UP000326453">
    <property type="component" value="Chromosome 1"/>
</dbReference>
<dbReference type="AlphaFoldDB" id="A0AAE6TVE6"/>
<dbReference type="KEGG" id="ppan:ESD82_20060"/>
<evidence type="ECO:0000256" key="1">
    <source>
        <dbReference type="SAM" id="MobiDB-lite"/>
    </source>
</evidence>
<gene>
    <name evidence="2" type="ORF">ESD82_20060</name>
</gene>
<dbReference type="RefSeq" id="WP_147427516.1">
    <property type="nucleotide sequence ID" value="NZ_CP044426.1"/>
</dbReference>
<accession>A0AAE6TVE6</accession>
<reference evidence="2 3" key="1">
    <citation type="submission" date="2019-01" db="EMBL/GenBank/DDBJ databases">
        <title>Complete Genome Sequence and Annotation of the Paracoccus pantotrophus type strain DSM 2944.</title>
        <authorList>
            <person name="Bockwoldt J.A."/>
            <person name="Zimmermann M."/>
            <person name="Tiso T."/>
            <person name="Blank L.M."/>
        </authorList>
    </citation>
    <scope>NUCLEOTIDE SEQUENCE [LARGE SCALE GENOMIC DNA]</scope>
    <source>
        <strain evidence="2 3">DSM 2944</strain>
    </source>
</reference>
<organism evidence="2 3">
    <name type="scientific">Paracoccus pantotrophus</name>
    <name type="common">Thiosphaera pantotropha</name>
    <dbReference type="NCBI Taxonomy" id="82367"/>
    <lineage>
        <taxon>Bacteria</taxon>
        <taxon>Pseudomonadati</taxon>
        <taxon>Pseudomonadota</taxon>
        <taxon>Alphaproteobacteria</taxon>
        <taxon>Rhodobacterales</taxon>
        <taxon>Paracoccaceae</taxon>
        <taxon>Paracoccus</taxon>
    </lineage>
</organism>
<protein>
    <submittedName>
        <fullName evidence="2">Uncharacterized protein</fullName>
    </submittedName>
</protein>
<proteinExistence type="predicted"/>
<name>A0AAE6TVE6_PARPN</name>
<dbReference type="EMBL" id="CP044426">
    <property type="protein sequence ID" value="QFG38322.1"/>
    <property type="molecule type" value="Genomic_DNA"/>
</dbReference>